<dbReference type="SUPFAM" id="SSF82771">
    <property type="entry name" value="GIY-YIG endonuclease"/>
    <property type="match status" value="1"/>
</dbReference>
<comment type="similarity">
    <text evidence="1">Belongs to the UPF0213 family.</text>
</comment>
<organism evidence="3 4">
    <name type="scientific">Candidatus Roizmanbacteria bacterium RIFCSPLOWO2_01_FULL_38_12</name>
    <dbReference type="NCBI Taxonomy" id="1802061"/>
    <lineage>
        <taxon>Bacteria</taxon>
        <taxon>Candidatus Roizmaniibacteriota</taxon>
    </lineage>
</organism>
<sequence length="87" mass="10592">MYYVYYLQMANGQIYTGSTADLKKRILDHRRGNVNTTSKYLPVRLLGYEAYDMKSDAQRREKYLKTTEGKRFFRQQYRDILNKYMRV</sequence>
<proteinExistence type="inferred from homology"/>
<dbReference type="Gene3D" id="3.40.1440.10">
    <property type="entry name" value="GIY-YIG endonuclease"/>
    <property type="match status" value="1"/>
</dbReference>
<accession>A0A1F7IY07</accession>
<dbReference type="Pfam" id="PF01541">
    <property type="entry name" value="GIY-YIG"/>
    <property type="match status" value="1"/>
</dbReference>
<gene>
    <name evidence="3" type="ORF">A3A93_02245</name>
</gene>
<reference evidence="3 4" key="1">
    <citation type="journal article" date="2016" name="Nat. Commun.">
        <title>Thousands of microbial genomes shed light on interconnected biogeochemical processes in an aquifer system.</title>
        <authorList>
            <person name="Anantharaman K."/>
            <person name="Brown C.T."/>
            <person name="Hug L.A."/>
            <person name="Sharon I."/>
            <person name="Castelle C.J."/>
            <person name="Probst A.J."/>
            <person name="Thomas B.C."/>
            <person name="Singh A."/>
            <person name="Wilkins M.J."/>
            <person name="Karaoz U."/>
            <person name="Brodie E.L."/>
            <person name="Williams K.H."/>
            <person name="Hubbard S.S."/>
            <person name="Banfield J.F."/>
        </authorList>
    </citation>
    <scope>NUCLEOTIDE SEQUENCE [LARGE SCALE GENOMIC DNA]</scope>
</reference>
<dbReference type="PANTHER" id="PTHR34477">
    <property type="entry name" value="UPF0213 PROTEIN YHBQ"/>
    <property type="match status" value="1"/>
</dbReference>
<evidence type="ECO:0000313" key="3">
    <source>
        <dbReference type="EMBL" id="OGK48266.1"/>
    </source>
</evidence>
<comment type="caution">
    <text evidence="3">The sequence shown here is derived from an EMBL/GenBank/DDBJ whole genome shotgun (WGS) entry which is preliminary data.</text>
</comment>
<evidence type="ECO:0000313" key="4">
    <source>
        <dbReference type="Proteomes" id="UP000177141"/>
    </source>
</evidence>
<dbReference type="AlphaFoldDB" id="A0A1F7IY07"/>
<name>A0A1F7IY07_9BACT</name>
<dbReference type="PROSITE" id="PS50164">
    <property type="entry name" value="GIY_YIG"/>
    <property type="match status" value="1"/>
</dbReference>
<evidence type="ECO:0000259" key="2">
    <source>
        <dbReference type="PROSITE" id="PS50164"/>
    </source>
</evidence>
<dbReference type="PANTHER" id="PTHR34477:SF5">
    <property type="entry name" value="BSL5627 PROTEIN"/>
    <property type="match status" value="1"/>
</dbReference>
<dbReference type="InterPro" id="IPR035901">
    <property type="entry name" value="GIY-YIG_endonuc_sf"/>
</dbReference>
<dbReference type="Proteomes" id="UP000177141">
    <property type="component" value="Unassembled WGS sequence"/>
</dbReference>
<dbReference type="InterPro" id="IPR000305">
    <property type="entry name" value="GIY-YIG_endonuc"/>
</dbReference>
<dbReference type="EMBL" id="MGAL01000018">
    <property type="protein sequence ID" value="OGK48266.1"/>
    <property type="molecule type" value="Genomic_DNA"/>
</dbReference>
<dbReference type="InterPro" id="IPR050190">
    <property type="entry name" value="UPF0213_domain"/>
</dbReference>
<evidence type="ECO:0000256" key="1">
    <source>
        <dbReference type="ARBA" id="ARBA00007435"/>
    </source>
</evidence>
<feature type="domain" description="GIY-YIG" evidence="2">
    <location>
        <begin position="1"/>
        <end position="79"/>
    </location>
</feature>
<protein>
    <recommendedName>
        <fullName evidence="2">GIY-YIG domain-containing protein</fullName>
    </recommendedName>
</protein>